<keyword evidence="3" id="KW-1185">Reference proteome</keyword>
<sequence length="163" mass="17397">MPEKRSFPPIVSPDARLLLLGSLPGDRSLAAQRYYAHPQNQFWRLMSGVIGRDLVPLDYEARLAVLGAARVGLWDVVASARREGSSDAAIRDHVGNDLPALVAALPDLRAVAFNGATAFRHGSKQLEGVAGIALVALPSSSPLHTVGAAAKQPAWDALREFLE</sequence>
<keyword evidence="2" id="KW-0326">Glycosidase</keyword>
<dbReference type="SMART" id="SM00986">
    <property type="entry name" value="UDG"/>
    <property type="match status" value="1"/>
</dbReference>
<dbReference type="InterPro" id="IPR026353">
    <property type="entry name" value="Hypoxan-DNA_Glyclase"/>
</dbReference>
<dbReference type="InterPro" id="IPR036895">
    <property type="entry name" value="Uracil-DNA_glycosylase-like_sf"/>
</dbReference>
<feature type="domain" description="Uracil-DNA glycosylase-like" evidence="1">
    <location>
        <begin position="8"/>
        <end position="159"/>
    </location>
</feature>
<name>A0ABU9Y817_9SPHN</name>
<dbReference type="Proteomes" id="UP001419910">
    <property type="component" value="Unassembled WGS sequence"/>
</dbReference>
<evidence type="ECO:0000259" key="1">
    <source>
        <dbReference type="SMART" id="SM00986"/>
    </source>
</evidence>
<proteinExistence type="predicted"/>
<evidence type="ECO:0000313" key="2">
    <source>
        <dbReference type="EMBL" id="MEN2791852.1"/>
    </source>
</evidence>
<dbReference type="RefSeq" id="WP_343888819.1">
    <property type="nucleotide sequence ID" value="NZ_BAAAEH010000013.1"/>
</dbReference>
<evidence type="ECO:0000313" key="3">
    <source>
        <dbReference type="Proteomes" id="UP001419910"/>
    </source>
</evidence>
<dbReference type="Gene3D" id="3.40.470.10">
    <property type="entry name" value="Uracil-DNA glycosylase-like domain"/>
    <property type="match status" value="1"/>
</dbReference>
<keyword evidence="2" id="KW-0378">Hydrolase</keyword>
<dbReference type="SMART" id="SM00987">
    <property type="entry name" value="UreE_C"/>
    <property type="match status" value="1"/>
</dbReference>
<dbReference type="EMBL" id="JBDIME010000021">
    <property type="protein sequence ID" value="MEN2791852.1"/>
    <property type="molecule type" value="Genomic_DNA"/>
</dbReference>
<comment type="caution">
    <text evidence="2">The sequence shown here is derived from an EMBL/GenBank/DDBJ whole genome shotgun (WGS) entry which is preliminary data.</text>
</comment>
<dbReference type="CDD" id="cd10032">
    <property type="entry name" value="UDG-F6_HDG"/>
    <property type="match status" value="1"/>
</dbReference>
<dbReference type="NCBIfam" id="TIGR04274">
    <property type="entry name" value="hypoxanDNAglyco"/>
    <property type="match status" value="1"/>
</dbReference>
<gene>
    <name evidence="2" type="ORF">ABC974_19630</name>
</gene>
<dbReference type="GO" id="GO:0033958">
    <property type="term" value="F:DNA-deoxyinosine glycosylase activity"/>
    <property type="evidence" value="ECO:0007669"/>
    <property type="project" value="UniProtKB-EC"/>
</dbReference>
<dbReference type="EC" id="3.2.2.15" evidence="2"/>
<dbReference type="SUPFAM" id="SSF52141">
    <property type="entry name" value="Uracil-DNA glycosylase-like"/>
    <property type="match status" value="1"/>
</dbReference>
<dbReference type="InterPro" id="IPR005122">
    <property type="entry name" value="Uracil-DNA_glycosylase-like"/>
</dbReference>
<dbReference type="Pfam" id="PF03167">
    <property type="entry name" value="UDG"/>
    <property type="match status" value="1"/>
</dbReference>
<protein>
    <submittedName>
        <fullName evidence="2">DNA-deoxyinosine glycosylase</fullName>
        <ecNumber evidence="2">3.2.2.15</ecNumber>
    </submittedName>
</protein>
<reference evidence="2 3" key="1">
    <citation type="submission" date="2024-05" db="EMBL/GenBank/DDBJ databases">
        <authorList>
            <person name="Liu Q."/>
            <person name="Xin Y.-H."/>
        </authorList>
    </citation>
    <scope>NUCLEOTIDE SEQUENCE [LARGE SCALE GENOMIC DNA]</scope>
    <source>
        <strain evidence="2 3">CGMCC 1.10181</strain>
    </source>
</reference>
<organism evidence="2 3">
    <name type="scientific">Sphingomonas oligophenolica</name>
    <dbReference type="NCBI Taxonomy" id="301154"/>
    <lineage>
        <taxon>Bacteria</taxon>
        <taxon>Pseudomonadati</taxon>
        <taxon>Pseudomonadota</taxon>
        <taxon>Alphaproteobacteria</taxon>
        <taxon>Sphingomonadales</taxon>
        <taxon>Sphingomonadaceae</taxon>
        <taxon>Sphingomonas</taxon>
    </lineage>
</organism>
<accession>A0ABU9Y817</accession>